<dbReference type="EMBL" id="JBHSOG010000094">
    <property type="protein sequence ID" value="MFC5771508.1"/>
    <property type="molecule type" value="Genomic_DNA"/>
</dbReference>
<protein>
    <recommendedName>
        <fullName evidence="9">Lipoprotein signal peptidase</fullName>
        <ecNumber evidence="9">3.4.23.36</ecNumber>
    </recommendedName>
    <alternativeName>
        <fullName evidence="9">Prolipoprotein signal peptidase</fullName>
    </alternativeName>
    <alternativeName>
        <fullName evidence="9">Signal peptidase II</fullName>
        <shortName evidence="9">SPase II</shortName>
    </alternativeName>
</protein>
<dbReference type="PANTHER" id="PTHR33695">
    <property type="entry name" value="LIPOPROTEIN SIGNAL PEPTIDASE"/>
    <property type="match status" value="1"/>
</dbReference>
<evidence type="ECO:0000313" key="13">
    <source>
        <dbReference type="Proteomes" id="UP001595974"/>
    </source>
</evidence>
<dbReference type="PANTHER" id="PTHR33695:SF1">
    <property type="entry name" value="LIPOPROTEIN SIGNAL PEPTIDASE"/>
    <property type="match status" value="1"/>
</dbReference>
<evidence type="ECO:0000256" key="8">
    <source>
        <dbReference type="ARBA" id="ARBA00023136"/>
    </source>
</evidence>
<keyword evidence="5 9" id="KW-0064">Aspartyl protease</keyword>
<evidence type="ECO:0000256" key="11">
    <source>
        <dbReference type="RuleBase" id="RU004181"/>
    </source>
</evidence>
<dbReference type="PRINTS" id="PR00781">
    <property type="entry name" value="LIPOSIGPTASE"/>
</dbReference>
<keyword evidence="8 9" id="KW-0472">Membrane</keyword>
<comment type="function">
    <text evidence="9 10">This protein specifically catalyzes the removal of signal peptides from prolipoproteins.</text>
</comment>
<dbReference type="GO" id="GO:0004190">
    <property type="term" value="F:aspartic-type endopeptidase activity"/>
    <property type="evidence" value="ECO:0007669"/>
    <property type="project" value="UniProtKB-EC"/>
</dbReference>
<comment type="pathway">
    <text evidence="9">Protein modification; lipoprotein biosynthesis (signal peptide cleavage).</text>
</comment>
<evidence type="ECO:0000256" key="7">
    <source>
        <dbReference type="ARBA" id="ARBA00022989"/>
    </source>
</evidence>
<evidence type="ECO:0000256" key="1">
    <source>
        <dbReference type="ARBA" id="ARBA00006139"/>
    </source>
</evidence>
<keyword evidence="3 9" id="KW-0645">Protease</keyword>
<feature type="transmembrane region" description="Helical" evidence="9">
    <location>
        <begin position="16"/>
        <end position="34"/>
    </location>
</feature>
<dbReference type="Pfam" id="PF01252">
    <property type="entry name" value="Peptidase_A8"/>
    <property type="match status" value="1"/>
</dbReference>
<dbReference type="InterPro" id="IPR001872">
    <property type="entry name" value="Peptidase_A8"/>
</dbReference>
<organism evidence="12 13">
    <name type="scientific">Thauera sinica</name>
    <dbReference type="NCBI Taxonomy" id="2665146"/>
    <lineage>
        <taxon>Bacteria</taxon>
        <taxon>Pseudomonadati</taxon>
        <taxon>Pseudomonadota</taxon>
        <taxon>Betaproteobacteria</taxon>
        <taxon>Rhodocyclales</taxon>
        <taxon>Zoogloeaceae</taxon>
        <taxon>Thauera</taxon>
    </lineage>
</organism>
<accession>A0ABW1AVZ1</accession>
<comment type="catalytic activity">
    <reaction evidence="9 10">
        <text>Release of signal peptides from bacterial membrane prolipoproteins. Hydrolyzes -Xaa-Yaa-Zaa-|-(S,diacylglyceryl)Cys-, in which Xaa is hydrophobic (preferably Leu), and Yaa (Ala or Ser) and Zaa (Gly or Ala) have small, neutral side chains.</text>
        <dbReference type="EC" id="3.4.23.36"/>
    </reaction>
</comment>
<dbReference type="Proteomes" id="UP001595974">
    <property type="component" value="Unassembled WGS sequence"/>
</dbReference>
<comment type="caution">
    <text evidence="12">The sequence shown here is derived from an EMBL/GenBank/DDBJ whole genome shotgun (WGS) entry which is preliminary data.</text>
</comment>
<comment type="similarity">
    <text evidence="1 9 11">Belongs to the peptidase A8 family.</text>
</comment>
<keyword evidence="13" id="KW-1185">Reference proteome</keyword>
<keyword evidence="4 9" id="KW-0812">Transmembrane</keyword>
<feature type="transmembrane region" description="Helical" evidence="9">
    <location>
        <begin position="144"/>
        <end position="164"/>
    </location>
</feature>
<proteinExistence type="inferred from homology"/>
<feature type="active site" evidence="9">
    <location>
        <position position="134"/>
    </location>
</feature>
<dbReference type="PROSITE" id="PS00855">
    <property type="entry name" value="SPASE_II"/>
    <property type="match status" value="1"/>
</dbReference>
<evidence type="ECO:0000256" key="2">
    <source>
        <dbReference type="ARBA" id="ARBA00022475"/>
    </source>
</evidence>
<evidence type="ECO:0000256" key="6">
    <source>
        <dbReference type="ARBA" id="ARBA00022801"/>
    </source>
</evidence>
<keyword evidence="6 9" id="KW-0378">Hydrolase</keyword>
<evidence type="ECO:0000313" key="12">
    <source>
        <dbReference type="EMBL" id="MFC5771508.1"/>
    </source>
</evidence>
<evidence type="ECO:0000256" key="10">
    <source>
        <dbReference type="RuleBase" id="RU000594"/>
    </source>
</evidence>
<sequence length="183" mass="19720">MPESNPSNRRGGAGKPAAAAMAPWLGLAALVAVLDQLTKQWVLGSLHPGQAIPVAPFFDLVLVFNRGAAFSFLADHSGWQRWFFTGLAVVICGWLLALMHRHRGERLLPAAFALIIGGALGNVIDRLMHGAVVDFLYFHAGRYGWPAFNLADAAITLGVGLMLWGQFHSNGEAKAEPTPENPR</sequence>
<dbReference type="RefSeq" id="WP_096447835.1">
    <property type="nucleotide sequence ID" value="NZ_JBHSOG010000094.1"/>
</dbReference>
<evidence type="ECO:0000256" key="9">
    <source>
        <dbReference type="HAMAP-Rule" id="MF_00161"/>
    </source>
</evidence>
<evidence type="ECO:0000256" key="5">
    <source>
        <dbReference type="ARBA" id="ARBA00022750"/>
    </source>
</evidence>
<gene>
    <name evidence="9 12" type="primary">lspA</name>
    <name evidence="12" type="ORF">ACFPTN_19200</name>
</gene>
<dbReference type="NCBIfam" id="TIGR00077">
    <property type="entry name" value="lspA"/>
    <property type="match status" value="1"/>
</dbReference>
<keyword evidence="7 9" id="KW-1133">Transmembrane helix</keyword>
<comment type="subcellular location">
    <subcellularLocation>
        <location evidence="9">Cell membrane</location>
        <topology evidence="9">Multi-pass membrane protein</topology>
    </subcellularLocation>
</comment>
<feature type="active site" evidence="9">
    <location>
        <position position="152"/>
    </location>
</feature>
<feature type="transmembrane region" description="Helical" evidence="9">
    <location>
        <begin position="79"/>
        <end position="99"/>
    </location>
</feature>
<name>A0ABW1AVZ1_9RHOO</name>
<dbReference type="HAMAP" id="MF_00161">
    <property type="entry name" value="LspA"/>
    <property type="match status" value="1"/>
</dbReference>
<evidence type="ECO:0000256" key="4">
    <source>
        <dbReference type="ARBA" id="ARBA00022692"/>
    </source>
</evidence>
<keyword evidence="2 9" id="KW-1003">Cell membrane</keyword>
<evidence type="ECO:0000256" key="3">
    <source>
        <dbReference type="ARBA" id="ARBA00022670"/>
    </source>
</evidence>
<feature type="transmembrane region" description="Helical" evidence="9">
    <location>
        <begin position="106"/>
        <end position="124"/>
    </location>
</feature>
<reference evidence="13" key="1">
    <citation type="journal article" date="2019" name="Int. J. Syst. Evol. Microbiol.">
        <title>The Global Catalogue of Microorganisms (GCM) 10K type strain sequencing project: providing services to taxonomists for standard genome sequencing and annotation.</title>
        <authorList>
            <consortium name="The Broad Institute Genomics Platform"/>
            <consortium name="The Broad Institute Genome Sequencing Center for Infectious Disease"/>
            <person name="Wu L."/>
            <person name="Ma J."/>
        </authorList>
    </citation>
    <scope>NUCLEOTIDE SEQUENCE [LARGE SCALE GENOMIC DNA]</scope>
    <source>
        <strain evidence="13">SHR3</strain>
    </source>
</reference>
<dbReference type="EC" id="3.4.23.36" evidence="9"/>